<dbReference type="Proteomes" id="UP000315460">
    <property type="component" value="Unassembled WGS sequence"/>
</dbReference>
<reference evidence="3 4" key="1">
    <citation type="submission" date="2017-05" db="EMBL/GenBank/DDBJ databases">
        <authorList>
            <person name="Varghese N."/>
            <person name="Submissions S."/>
        </authorList>
    </citation>
    <scope>NUCLEOTIDE SEQUENCE [LARGE SCALE GENOMIC DNA]</scope>
    <source>
        <strain evidence="3 4">DSM 45139</strain>
    </source>
</reference>
<evidence type="ECO:0000256" key="1">
    <source>
        <dbReference type="SAM" id="MobiDB-lite"/>
    </source>
</evidence>
<evidence type="ECO:0000313" key="4">
    <source>
        <dbReference type="Proteomes" id="UP000315460"/>
    </source>
</evidence>
<organism evidence="3 4">
    <name type="scientific">Dietzia kunjamensis subsp. schimae</name>
    <dbReference type="NCBI Taxonomy" id="498198"/>
    <lineage>
        <taxon>Bacteria</taxon>
        <taxon>Bacillati</taxon>
        <taxon>Actinomycetota</taxon>
        <taxon>Actinomycetes</taxon>
        <taxon>Mycobacteriales</taxon>
        <taxon>Dietziaceae</taxon>
        <taxon>Dietzia</taxon>
    </lineage>
</organism>
<keyword evidence="4" id="KW-1185">Reference proteome</keyword>
<proteinExistence type="predicted"/>
<feature type="chain" id="PRO_5045974242" description="Secreted protein" evidence="2">
    <location>
        <begin position="32"/>
        <end position="249"/>
    </location>
</feature>
<evidence type="ECO:0000313" key="3">
    <source>
        <dbReference type="EMBL" id="SMO44237.1"/>
    </source>
</evidence>
<feature type="signal peptide" evidence="2">
    <location>
        <begin position="1"/>
        <end position="31"/>
    </location>
</feature>
<comment type="caution">
    <text evidence="3">The sequence shown here is derived from an EMBL/GenBank/DDBJ whole genome shotgun (WGS) entry which is preliminary data.</text>
</comment>
<accession>A0ABY1MY30</accession>
<evidence type="ECO:0000256" key="2">
    <source>
        <dbReference type="SAM" id="SignalP"/>
    </source>
</evidence>
<feature type="region of interest" description="Disordered" evidence="1">
    <location>
        <begin position="42"/>
        <end position="69"/>
    </location>
</feature>
<dbReference type="EMBL" id="FXTG01000001">
    <property type="protein sequence ID" value="SMO44237.1"/>
    <property type="molecule type" value="Genomic_DNA"/>
</dbReference>
<sequence>MYEAGKTKQIGRRARLPLVIASIAALILSVAATGPEAIAQTSTEAIQPSGTVGDEGNVTPSDPDTINEEPPQMVAAAAPPWSYTGEQMATSRIARCDTWKTPQGGTYSSSILRRGYWFDGATGDQPFGYDKARGKHWVWNRNIWKATVGNAGGCNESQSNPTAGVFTNWFDRLTCRVINSIPVDCSQWESKRVRSIEVRSTTQNTPPGSEMLGNLSIYCENTPPSDQLCPIWVGYAVPPHPDDTPPPYN</sequence>
<protein>
    <recommendedName>
        <fullName evidence="5">Secreted protein</fullName>
    </recommendedName>
</protein>
<keyword evidence="2" id="KW-0732">Signal</keyword>
<gene>
    <name evidence="3" type="ORF">SAMN06265174_101619</name>
</gene>
<evidence type="ECO:0008006" key="5">
    <source>
        <dbReference type="Google" id="ProtNLM"/>
    </source>
</evidence>
<name>A0ABY1MY30_9ACTN</name>